<dbReference type="AlphaFoldDB" id="A0A284VLN6"/>
<gene>
    <name evidence="1" type="ORF">MNV_1610027</name>
</gene>
<evidence type="ECO:0000313" key="2">
    <source>
        <dbReference type="Proteomes" id="UP000218615"/>
    </source>
</evidence>
<evidence type="ECO:0000313" key="1">
    <source>
        <dbReference type="EMBL" id="SNQ60123.1"/>
    </source>
</evidence>
<name>A0A284VLN6_9EURY</name>
<accession>A0A284VLN6</accession>
<proteinExistence type="predicted"/>
<dbReference type="EMBL" id="FZMP01000070">
    <property type="protein sequence ID" value="SNQ60123.1"/>
    <property type="molecule type" value="Genomic_DNA"/>
</dbReference>
<dbReference type="RefSeq" id="WP_096204377.1">
    <property type="nucleotide sequence ID" value="NZ_FZMP01000070.1"/>
</dbReference>
<keyword evidence="2" id="KW-1185">Reference proteome</keyword>
<protein>
    <recommendedName>
        <fullName evidence="3">Transposase zinc-ribbon domain-containing protein</fullName>
    </recommendedName>
</protein>
<dbReference type="Proteomes" id="UP000218615">
    <property type="component" value="Unassembled WGS sequence"/>
</dbReference>
<reference evidence="2" key="1">
    <citation type="submission" date="2017-06" db="EMBL/GenBank/DDBJ databases">
        <authorList>
            <person name="Cremers G."/>
        </authorList>
    </citation>
    <scope>NUCLEOTIDE SEQUENCE [LARGE SCALE GENOMIC DNA]</scope>
</reference>
<organism evidence="1 2">
    <name type="scientific">Candidatus Methanoperedens nitratireducens</name>
    <dbReference type="NCBI Taxonomy" id="1392998"/>
    <lineage>
        <taxon>Archaea</taxon>
        <taxon>Methanobacteriati</taxon>
        <taxon>Methanobacteriota</taxon>
        <taxon>Stenosarchaea group</taxon>
        <taxon>Methanomicrobia</taxon>
        <taxon>Methanosarcinales</taxon>
        <taxon>ANME-2 cluster</taxon>
        <taxon>Candidatus Methanoperedentaceae</taxon>
        <taxon>Candidatus Methanoperedens</taxon>
    </lineage>
</organism>
<evidence type="ECO:0008006" key="3">
    <source>
        <dbReference type="Google" id="ProtNLM"/>
    </source>
</evidence>
<sequence>MTEDDLTEDDFDALEKEMLEEKKVPRGKRILVCPVCGSTEISYYLGLKTGYQYQCRHCNYVGALVLEMEH</sequence>
<dbReference type="OrthoDB" id="70849at2157"/>